<dbReference type="AlphaFoldDB" id="A0A1E3HEV8"/>
<gene>
    <name evidence="2" type="ORF">L202_07175</name>
</gene>
<sequence>MSKRPISPSADDPQKESRTEPHQSRLWPPISQDSSNEAVTKIISADGVELYVPEHLLRSHSVMFRTLLNDIPSPPPGSDSPHSIEFTDPKVEGYKTLHLFLAIVTGEDLKDAVARDQVVRGRGETLLAVMRFALAGKGLDQGVVSRLDIFVIAAQMGLPEIAAKVFEVYKTKVALKHPPPSWPLFKTKVALKHPPPSWPLFVYPHADFDISSLTPEAWGFIPSHYLHALYQASPSKDPDDDEEEDWCKYCETFGESKWLSSVRAVKFLEELKK</sequence>
<dbReference type="GeneID" id="30158484"/>
<reference evidence="2 3" key="1">
    <citation type="submission" date="2016-06" db="EMBL/GenBank/DDBJ databases">
        <title>Evolution of pathogenesis and genome organization in the Tremellales.</title>
        <authorList>
            <person name="Cuomo C."/>
            <person name="Litvintseva A."/>
            <person name="Heitman J."/>
            <person name="Chen Y."/>
            <person name="Sun S."/>
            <person name="Springer D."/>
            <person name="Dromer F."/>
            <person name="Young S."/>
            <person name="Zeng Q."/>
            <person name="Chapman S."/>
            <person name="Gujja S."/>
            <person name="Saif S."/>
            <person name="Birren B."/>
        </authorList>
    </citation>
    <scope>NUCLEOTIDE SEQUENCE [LARGE SCALE GENOMIC DNA]</scope>
    <source>
        <strain evidence="2 3">CBS 6039</strain>
    </source>
</reference>
<dbReference type="OrthoDB" id="10366016at2759"/>
<evidence type="ECO:0000313" key="3">
    <source>
        <dbReference type="Proteomes" id="UP000094065"/>
    </source>
</evidence>
<dbReference type="EMBL" id="AWGJ01000011">
    <property type="protein sequence ID" value="ODN74872.1"/>
    <property type="molecule type" value="Genomic_DNA"/>
</dbReference>
<evidence type="ECO:0000313" key="2">
    <source>
        <dbReference type="EMBL" id="ODN74872.1"/>
    </source>
</evidence>
<dbReference type="Proteomes" id="UP000094065">
    <property type="component" value="Unassembled WGS sequence"/>
</dbReference>
<feature type="region of interest" description="Disordered" evidence="1">
    <location>
        <begin position="1"/>
        <end position="33"/>
    </location>
</feature>
<proteinExistence type="predicted"/>
<evidence type="ECO:0008006" key="4">
    <source>
        <dbReference type="Google" id="ProtNLM"/>
    </source>
</evidence>
<accession>A0A1E3HEV8</accession>
<dbReference type="RefSeq" id="XP_018990653.1">
    <property type="nucleotide sequence ID" value="XM_019141846.1"/>
</dbReference>
<protein>
    <recommendedName>
        <fullName evidence="4">BTB domain-containing protein</fullName>
    </recommendedName>
</protein>
<feature type="compositionally biased region" description="Basic and acidic residues" evidence="1">
    <location>
        <begin position="12"/>
        <end position="23"/>
    </location>
</feature>
<name>A0A1E3HEV8_9TREE</name>
<evidence type="ECO:0000256" key="1">
    <source>
        <dbReference type="SAM" id="MobiDB-lite"/>
    </source>
</evidence>
<comment type="caution">
    <text evidence="2">The sequence shown here is derived from an EMBL/GenBank/DDBJ whole genome shotgun (WGS) entry which is preliminary data.</text>
</comment>
<keyword evidence="3" id="KW-1185">Reference proteome</keyword>
<organism evidence="2 3">
    <name type="scientific">Cryptococcus amylolentus CBS 6039</name>
    <dbReference type="NCBI Taxonomy" id="1295533"/>
    <lineage>
        <taxon>Eukaryota</taxon>
        <taxon>Fungi</taxon>
        <taxon>Dikarya</taxon>
        <taxon>Basidiomycota</taxon>
        <taxon>Agaricomycotina</taxon>
        <taxon>Tremellomycetes</taxon>
        <taxon>Tremellales</taxon>
        <taxon>Cryptococcaceae</taxon>
        <taxon>Cryptococcus</taxon>
    </lineage>
</organism>